<dbReference type="AlphaFoldDB" id="A0A7J5Y9Q7"/>
<name>A0A7J5Y9Q7_DISMA</name>
<feature type="non-terminal residue" evidence="1">
    <location>
        <position position="1"/>
    </location>
</feature>
<gene>
    <name evidence="1" type="ORF">F7725_003222</name>
</gene>
<proteinExistence type="predicted"/>
<reference evidence="1 2" key="1">
    <citation type="submission" date="2020-03" db="EMBL/GenBank/DDBJ databases">
        <title>Dissostichus mawsoni Genome sequencing and assembly.</title>
        <authorList>
            <person name="Park H."/>
        </authorList>
    </citation>
    <scope>NUCLEOTIDE SEQUENCE [LARGE SCALE GENOMIC DNA]</scope>
    <source>
        <strain evidence="1">DM0001</strain>
        <tissue evidence="1">Muscle</tissue>
    </source>
</reference>
<dbReference type="Proteomes" id="UP000518266">
    <property type="component" value="Unassembled WGS sequence"/>
</dbReference>
<accession>A0A7J5Y9Q7</accession>
<keyword evidence="2" id="KW-1185">Reference proteome</keyword>
<organism evidence="1 2">
    <name type="scientific">Dissostichus mawsoni</name>
    <name type="common">Antarctic cod</name>
    <dbReference type="NCBI Taxonomy" id="36200"/>
    <lineage>
        <taxon>Eukaryota</taxon>
        <taxon>Metazoa</taxon>
        <taxon>Chordata</taxon>
        <taxon>Craniata</taxon>
        <taxon>Vertebrata</taxon>
        <taxon>Euteleostomi</taxon>
        <taxon>Actinopterygii</taxon>
        <taxon>Neopterygii</taxon>
        <taxon>Teleostei</taxon>
        <taxon>Neoteleostei</taxon>
        <taxon>Acanthomorphata</taxon>
        <taxon>Eupercaria</taxon>
        <taxon>Perciformes</taxon>
        <taxon>Notothenioidei</taxon>
        <taxon>Nototheniidae</taxon>
        <taxon>Dissostichus</taxon>
    </lineage>
</organism>
<dbReference type="EMBL" id="JAAKFY010000014">
    <property type="protein sequence ID" value="KAF3846144.1"/>
    <property type="molecule type" value="Genomic_DNA"/>
</dbReference>
<evidence type="ECO:0000313" key="1">
    <source>
        <dbReference type="EMBL" id="KAF3846144.1"/>
    </source>
</evidence>
<protein>
    <submittedName>
        <fullName evidence="1">Uncharacterized protein</fullName>
    </submittedName>
</protein>
<evidence type="ECO:0000313" key="2">
    <source>
        <dbReference type="Proteomes" id="UP000518266"/>
    </source>
</evidence>
<sequence length="91" mass="9945">TVNLGNSGRICPTRRGAPVNRPVPVTLDVSVHVLLLFSVPVLQQAGLQHEQERGVFWRRRGGGEQDSRMSSRTDGLMGLCCVTSDNRSVES</sequence>
<comment type="caution">
    <text evidence="1">The sequence shown here is derived from an EMBL/GenBank/DDBJ whole genome shotgun (WGS) entry which is preliminary data.</text>
</comment>